<dbReference type="Gene3D" id="1.10.4080.10">
    <property type="entry name" value="ADP-ribosylation/Crystallin J1"/>
    <property type="match status" value="1"/>
</dbReference>
<dbReference type="Proteomes" id="UP000280417">
    <property type="component" value="Unassembled WGS sequence"/>
</dbReference>
<feature type="binding site" evidence="3">
    <location>
        <position position="260"/>
    </location>
    <ligand>
        <name>Mg(2+)</name>
        <dbReference type="ChEBI" id="CHEBI:18420"/>
        <label>1</label>
    </ligand>
</feature>
<evidence type="ECO:0000256" key="2">
    <source>
        <dbReference type="ARBA" id="ARBA00022801"/>
    </source>
</evidence>
<gene>
    <name evidence="4" type="ORF">DRJ04_08900</name>
</gene>
<dbReference type="GO" id="GO:0046872">
    <property type="term" value="F:metal ion binding"/>
    <property type="evidence" value="ECO:0007669"/>
    <property type="project" value="UniProtKB-KW"/>
</dbReference>
<sequence>MSCLSKKMKKETLREKFAGSMLGTAVGDALGAPTEGWGRFAGRRMISGRYTDDTHMMIGVAESLIEKRGFDGEHMALTFMQNFYREPWRGYGPGPPCVFKLIKSGERWDRAAEKLYEGGSYGNGGAMRIAPVGLFYYDEPEKLYQVACQSARITHSHPLGMEGAVLQARAVALATVCTAKVDPEGFLKELENFIQSEVYRKKINKIYKLLSCKEDKIKIVKELGNGIEAFNSVPAAIYSFLSNLDSFEEAVIYAVSLGGDTDTIGAMTGAIAGAYHGVKGIPCEWKNLLENKIKGRDYILGLATRLWKIKFEV</sequence>
<evidence type="ECO:0000313" key="5">
    <source>
        <dbReference type="Proteomes" id="UP000280417"/>
    </source>
</evidence>
<dbReference type="AlphaFoldDB" id="A0A662D9C6"/>
<name>A0A662D9C6_UNCAE</name>
<dbReference type="PANTHER" id="PTHR16222">
    <property type="entry name" value="ADP-RIBOSYLGLYCOHYDROLASE"/>
    <property type="match status" value="1"/>
</dbReference>
<dbReference type="SUPFAM" id="SSF101478">
    <property type="entry name" value="ADP-ribosylglycohydrolase"/>
    <property type="match status" value="1"/>
</dbReference>
<evidence type="ECO:0000256" key="1">
    <source>
        <dbReference type="ARBA" id="ARBA00010702"/>
    </source>
</evidence>
<feature type="binding site" evidence="3">
    <location>
        <position position="263"/>
    </location>
    <ligand>
        <name>Mg(2+)</name>
        <dbReference type="ChEBI" id="CHEBI:18420"/>
        <label>1</label>
    </ligand>
</feature>
<evidence type="ECO:0000256" key="3">
    <source>
        <dbReference type="PIRSR" id="PIRSR605502-1"/>
    </source>
</evidence>
<dbReference type="InterPro" id="IPR050792">
    <property type="entry name" value="ADP-ribosylglycohydrolase"/>
</dbReference>
<organism evidence="4 5">
    <name type="scientific">Aerophobetes bacterium</name>
    <dbReference type="NCBI Taxonomy" id="2030807"/>
    <lineage>
        <taxon>Bacteria</taxon>
        <taxon>Candidatus Aerophobota</taxon>
    </lineage>
</organism>
<proteinExistence type="inferred from homology"/>
<dbReference type="EMBL" id="QMQA01000302">
    <property type="protein sequence ID" value="RLE10951.1"/>
    <property type="molecule type" value="Genomic_DNA"/>
</dbReference>
<feature type="binding site" evidence="3">
    <location>
        <position position="52"/>
    </location>
    <ligand>
        <name>Mg(2+)</name>
        <dbReference type="ChEBI" id="CHEBI:18420"/>
        <label>1</label>
    </ligand>
</feature>
<feature type="binding site" evidence="3">
    <location>
        <position position="262"/>
    </location>
    <ligand>
        <name>Mg(2+)</name>
        <dbReference type="ChEBI" id="CHEBI:18420"/>
        <label>1</label>
    </ligand>
</feature>
<keyword evidence="3" id="KW-0460">Magnesium</keyword>
<evidence type="ECO:0008006" key="6">
    <source>
        <dbReference type="Google" id="ProtNLM"/>
    </source>
</evidence>
<protein>
    <recommendedName>
        <fullName evidence="6">ADP-ribosylglycohydrolase family protein</fullName>
    </recommendedName>
</protein>
<feature type="binding site" evidence="3">
    <location>
        <position position="51"/>
    </location>
    <ligand>
        <name>Mg(2+)</name>
        <dbReference type="ChEBI" id="CHEBI:18420"/>
        <label>1</label>
    </ligand>
</feature>
<keyword evidence="2" id="KW-0378">Hydrolase</keyword>
<accession>A0A662D9C6</accession>
<comment type="cofactor">
    <cofactor evidence="3">
        <name>Mg(2+)</name>
        <dbReference type="ChEBI" id="CHEBI:18420"/>
    </cofactor>
    <text evidence="3">Binds 2 magnesium ions per subunit.</text>
</comment>
<feature type="binding site" evidence="3">
    <location>
        <position position="53"/>
    </location>
    <ligand>
        <name>Mg(2+)</name>
        <dbReference type="ChEBI" id="CHEBI:18420"/>
        <label>1</label>
    </ligand>
</feature>
<dbReference type="GO" id="GO:0016787">
    <property type="term" value="F:hydrolase activity"/>
    <property type="evidence" value="ECO:0007669"/>
    <property type="project" value="UniProtKB-KW"/>
</dbReference>
<comment type="caution">
    <text evidence="4">The sequence shown here is derived from an EMBL/GenBank/DDBJ whole genome shotgun (WGS) entry which is preliminary data.</text>
</comment>
<reference evidence="4 5" key="1">
    <citation type="submission" date="2018-06" db="EMBL/GenBank/DDBJ databases">
        <title>Extensive metabolic versatility and redundancy in microbially diverse, dynamic hydrothermal sediments.</title>
        <authorList>
            <person name="Dombrowski N."/>
            <person name="Teske A."/>
            <person name="Baker B.J."/>
        </authorList>
    </citation>
    <scope>NUCLEOTIDE SEQUENCE [LARGE SCALE GENOMIC DNA]</scope>
    <source>
        <strain evidence="4">B3_G15</strain>
    </source>
</reference>
<evidence type="ECO:0000313" key="4">
    <source>
        <dbReference type="EMBL" id="RLE10951.1"/>
    </source>
</evidence>
<dbReference type="InterPro" id="IPR036705">
    <property type="entry name" value="Ribosyl_crysJ1_sf"/>
</dbReference>
<dbReference type="PANTHER" id="PTHR16222:SF24">
    <property type="entry name" value="ADP-RIBOSYLHYDROLASE ARH3"/>
    <property type="match status" value="1"/>
</dbReference>
<comment type="similarity">
    <text evidence="1">Belongs to the ADP-ribosylglycohydrolase family.</text>
</comment>
<keyword evidence="3" id="KW-0479">Metal-binding</keyword>
<dbReference type="Pfam" id="PF03747">
    <property type="entry name" value="ADP_ribosyl_GH"/>
    <property type="match status" value="1"/>
</dbReference>
<dbReference type="InterPro" id="IPR005502">
    <property type="entry name" value="Ribosyl_crysJ1"/>
</dbReference>